<evidence type="ECO:0000313" key="2">
    <source>
        <dbReference type="EMBL" id="KQS44427.1"/>
    </source>
</evidence>
<accession>A0A0Q5U6A1</accession>
<feature type="chain" id="PRO_5006264080" description="Methuselah N-terminal domain-containing protein" evidence="1">
    <location>
        <begin position="22"/>
        <end position="222"/>
    </location>
</feature>
<reference evidence="2 3" key="1">
    <citation type="journal article" date="2007" name="Nature">
        <title>Evolution of genes and genomes on the Drosophila phylogeny.</title>
        <authorList>
            <consortium name="Drosophila 12 Genomes Consortium"/>
            <person name="Clark A.G."/>
            <person name="Eisen M.B."/>
            <person name="Smith D.R."/>
            <person name="Bergman C.M."/>
            <person name="Oliver B."/>
            <person name="Markow T.A."/>
            <person name="Kaufman T.C."/>
            <person name="Kellis M."/>
            <person name="Gelbart W."/>
            <person name="Iyer V.N."/>
            <person name="Pollard D.A."/>
            <person name="Sackton T.B."/>
            <person name="Larracuente A.M."/>
            <person name="Singh N.D."/>
            <person name="Abad J.P."/>
            <person name="Abt D.N."/>
            <person name="Adryan B."/>
            <person name="Aguade M."/>
            <person name="Akashi H."/>
            <person name="Anderson W.W."/>
            <person name="Aquadro C.F."/>
            <person name="Ardell D.H."/>
            <person name="Arguello R."/>
            <person name="Artieri C.G."/>
            <person name="Barbash D.A."/>
            <person name="Barker D."/>
            <person name="Barsanti P."/>
            <person name="Batterham P."/>
            <person name="Batzoglou S."/>
            <person name="Begun D."/>
            <person name="Bhutkar A."/>
            <person name="Blanco E."/>
            <person name="Bosak S.A."/>
            <person name="Bradley R.K."/>
            <person name="Brand A.D."/>
            <person name="Brent M.R."/>
            <person name="Brooks A.N."/>
            <person name="Brown R.H."/>
            <person name="Butlin R.K."/>
            <person name="Caggese C."/>
            <person name="Calvi B.R."/>
            <person name="Bernardo de Carvalho A."/>
            <person name="Caspi A."/>
            <person name="Castrezana S."/>
            <person name="Celniker S.E."/>
            <person name="Chang J.L."/>
            <person name="Chapple C."/>
            <person name="Chatterji S."/>
            <person name="Chinwalla A."/>
            <person name="Civetta A."/>
            <person name="Clifton S.W."/>
            <person name="Comeron J.M."/>
            <person name="Costello J.C."/>
            <person name="Coyne J.A."/>
            <person name="Daub J."/>
            <person name="David R.G."/>
            <person name="Delcher A.L."/>
            <person name="Delehaunty K."/>
            <person name="Do C.B."/>
            <person name="Ebling H."/>
            <person name="Edwards K."/>
            <person name="Eickbush T."/>
            <person name="Evans J.D."/>
            <person name="Filipski A."/>
            <person name="Findeiss S."/>
            <person name="Freyhult E."/>
            <person name="Fulton L."/>
            <person name="Fulton R."/>
            <person name="Garcia A.C."/>
            <person name="Gardiner A."/>
            <person name="Garfield D.A."/>
            <person name="Garvin B.E."/>
            <person name="Gibson G."/>
            <person name="Gilbert D."/>
            <person name="Gnerre S."/>
            <person name="Godfrey J."/>
            <person name="Good R."/>
            <person name="Gotea V."/>
            <person name="Gravely B."/>
            <person name="Greenberg A.J."/>
            <person name="Griffiths-Jones S."/>
            <person name="Gross S."/>
            <person name="Guigo R."/>
            <person name="Gustafson E.A."/>
            <person name="Haerty W."/>
            <person name="Hahn M.W."/>
            <person name="Halligan D.L."/>
            <person name="Halpern A.L."/>
            <person name="Halter G.M."/>
            <person name="Han M.V."/>
            <person name="Heger A."/>
            <person name="Hillier L."/>
            <person name="Hinrichs A.S."/>
            <person name="Holmes I."/>
            <person name="Hoskins R.A."/>
            <person name="Hubisz M.J."/>
            <person name="Hultmark D."/>
            <person name="Huntley M.A."/>
            <person name="Jaffe D.B."/>
            <person name="Jagadeeshan S."/>
            <person name="Jeck W.R."/>
            <person name="Johnson J."/>
            <person name="Jones C.D."/>
            <person name="Jordan W.C."/>
            <person name="Karpen G.H."/>
            <person name="Kataoka E."/>
            <person name="Keightley P.D."/>
            <person name="Kheradpour P."/>
            <person name="Kirkness E.F."/>
            <person name="Koerich L.B."/>
            <person name="Kristiansen K."/>
            <person name="Kudrna D."/>
            <person name="Kulathinal R.J."/>
            <person name="Kumar S."/>
            <person name="Kwok R."/>
            <person name="Lander E."/>
            <person name="Langley C.H."/>
            <person name="Lapoint R."/>
            <person name="Lazzaro B.P."/>
            <person name="Lee S.J."/>
            <person name="Levesque L."/>
            <person name="Li R."/>
            <person name="Lin C.F."/>
            <person name="Lin M.F."/>
            <person name="Lindblad-Toh K."/>
            <person name="Llopart A."/>
            <person name="Long M."/>
            <person name="Low L."/>
            <person name="Lozovsky E."/>
            <person name="Lu J."/>
            <person name="Luo M."/>
            <person name="Machado C.A."/>
            <person name="Makalowski W."/>
            <person name="Marzo M."/>
            <person name="Matsuda M."/>
            <person name="Matzkin L."/>
            <person name="McAllister B."/>
            <person name="McBride C.S."/>
            <person name="McKernan B."/>
            <person name="McKernan K."/>
            <person name="Mendez-Lago M."/>
            <person name="Minx P."/>
            <person name="Mollenhauer M.U."/>
            <person name="Montooth K."/>
            <person name="Mount S.M."/>
            <person name="Mu X."/>
            <person name="Myers E."/>
            <person name="Negre B."/>
            <person name="Newfeld S."/>
            <person name="Nielsen R."/>
            <person name="Noor M.A."/>
            <person name="O'Grady P."/>
            <person name="Pachter L."/>
            <person name="Papaceit M."/>
            <person name="Parisi M.J."/>
            <person name="Parisi M."/>
            <person name="Parts L."/>
            <person name="Pedersen J.S."/>
            <person name="Pesole G."/>
            <person name="Phillippy A.M."/>
            <person name="Ponting C.P."/>
            <person name="Pop M."/>
            <person name="Porcelli D."/>
            <person name="Powell J.R."/>
            <person name="Prohaska S."/>
            <person name="Pruitt K."/>
            <person name="Puig M."/>
            <person name="Quesneville H."/>
            <person name="Ram K.R."/>
            <person name="Rand D."/>
            <person name="Rasmussen M.D."/>
            <person name="Reed L.K."/>
            <person name="Reenan R."/>
            <person name="Reily A."/>
            <person name="Remington K.A."/>
            <person name="Rieger T.T."/>
            <person name="Ritchie M.G."/>
            <person name="Robin C."/>
            <person name="Rogers Y.H."/>
            <person name="Rohde C."/>
            <person name="Rozas J."/>
            <person name="Rubenfield M.J."/>
            <person name="Ruiz A."/>
            <person name="Russo S."/>
            <person name="Salzberg S.L."/>
            <person name="Sanchez-Gracia A."/>
            <person name="Saranga D.J."/>
            <person name="Sato H."/>
            <person name="Schaeffer S.W."/>
            <person name="Schatz M.C."/>
            <person name="Schlenke T."/>
            <person name="Schwartz R."/>
            <person name="Segarra C."/>
            <person name="Singh R.S."/>
            <person name="Sirot L."/>
            <person name="Sirota M."/>
            <person name="Sisneros N.B."/>
            <person name="Smith C.D."/>
            <person name="Smith T.F."/>
            <person name="Spieth J."/>
            <person name="Stage D.E."/>
            <person name="Stark A."/>
            <person name="Stephan W."/>
            <person name="Strausberg R.L."/>
            <person name="Strempel S."/>
            <person name="Sturgill D."/>
            <person name="Sutton G."/>
            <person name="Sutton G.G."/>
            <person name="Tao W."/>
            <person name="Teichmann S."/>
            <person name="Tobari Y.N."/>
            <person name="Tomimura Y."/>
            <person name="Tsolas J.M."/>
            <person name="Valente V.L."/>
            <person name="Venter E."/>
            <person name="Venter J.C."/>
            <person name="Vicario S."/>
            <person name="Vieira F.G."/>
            <person name="Vilella A.J."/>
            <person name="Villasante A."/>
            <person name="Walenz B."/>
            <person name="Wang J."/>
            <person name="Wasserman M."/>
            <person name="Watts T."/>
            <person name="Wilson D."/>
            <person name="Wilson R.K."/>
            <person name="Wing R.A."/>
            <person name="Wolfner M.F."/>
            <person name="Wong A."/>
            <person name="Wong G.K."/>
            <person name="Wu C.I."/>
            <person name="Wu G."/>
            <person name="Yamamoto D."/>
            <person name="Yang H.P."/>
            <person name="Yang S.P."/>
            <person name="Yorke J.A."/>
            <person name="Yoshida K."/>
            <person name="Zdobnov E."/>
            <person name="Zhang P."/>
            <person name="Zhang Y."/>
            <person name="Zimin A.V."/>
            <person name="Baldwin J."/>
            <person name="Abdouelleil A."/>
            <person name="Abdulkadir J."/>
            <person name="Abebe A."/>
            <person name="Abera B."/>
            <person name="Abreu J."/>
            <person name="Acer S.C."/>
            <person name="Aftuck L."/>
            <person name="Alexander A."/>
            <person name="An P."/>
            <person name="Anderson E."/>
            <person name="Anderson S."/>
            <person name="Arachi H."/>
            <person name="Azer M."/>
            <person name="Bachantsang P."/>
            <person name="Barry A."/>
            <person name="Bayul T."/>
            <person name="Berlin A."/>
            <person name="Bessette D."/>
            <person name="Bloom T."/>
            <person name="Blye J."/>
            <person name="Boguslavskiy L."/>
            <person name="Bonnet C."/>
            <person name="Boukhgalter B."/>
            <person name="Bourzgui I."/>
            <person name="Brown A."/>
            <person name="Cahill P."/>
            <person name="Channer S."/>
            <person name="Cheshatsang Y."/>
            <person name="Chuda L."/>
            <person name="Citroen M."/>
            <person name="Collymore A."/>
            <person name="Cooke P."/>
            <person name="Costello M."/>
            <person name="D'Aco K."/>
            <person name="Daza R."/>
            <person name="De Haan G."/>
            <person name="DeGray S."/>
            <person name="DeMaso C."/>
            <person name="Dhargay N."/>
            <person name="Dooley K."/>
            <person name="Dooley E."/>
            <person name="Doricent M."/>
            <person name="Dorje P."/>
            <person name="Dorjee K."/>
            <person name="Dupes A."/>
            <person name="Elong R."/>
            <person name="Falk J."/>
            <person name="Farina A."/>
            <person name="Faro S."/>
            <person name="Ferguson D."/>
            <person name="Fisher S."/>
            <person name="Foley C.D."/>
            <person name="Franke A."/>
            <person name="Friedrich D."/>
            <person name="Gadbois L."/>
            <person name="Gearin G."/>
            <person name="Gearin C.R."/>
            <person name="Giannoukos G."/>
            <person name="Goode T."/>
            <person name="Graham J."/>
            <person name="Grandbois E."/>
            <person name="Grewal S."/>
            <person name="Gyaltsen K."/>
            <person name="Hafez N."/>
            <person name="Hagos B."/>
            <person name="Hall J."/>
            <person name="Henson C."/>
            <person name="Hollinger A."/>
            <person name="Honan T."/>
            <person name="Huard M.D."/>
            <person name="Hughes L."/>
            <person name="Hurhula B."/>
            <person name="Husby M.E."/>
            <person name="Kamat A."/>
            <person name="Kanga B."/>
            <person name="Kashin S."/>
            <person name="Khazanovich D."/>
            <person name="Kisner P."/>
            <person name="Lance K."/>
            <person name="Lara M."/>
            <person name="Lee W."/>
            <person name="Lennon N."/>
            <person name="Letendre F."/>
            <person name="LeVine R."/>
            <person name="Lipovsky A."/>
            <person name="Liu X."/>
            <person name="Liu J."/>
            <person name="Liu S."/>
            <person name="Lokyitsang T."/>
            <person name="Lokyitsang Y."/>
            <person name="Lubonja R."/>
            <person name="Lui A."/>
            <person name="MacDonald P."/>
            <person name="Magnisalis V."/>
            <person name="Maru K."/>
            <person name="Matthews C."/>
            <person name="McCusker W."/>
            <person name="McDonough S."/>
            <person name="Mehta T."/>
            <person name="Meldrim J."/>
            <person name="Meneus L."/>
            <person name="Mihai O."/>
            <person name="Mihalev A."/>
            <person name="Mihova T."/>
            <person name="Mittelman R."/>
            <person name="Mlenga V."/>
            <person name="Montmayeur A."/>
            <person name="Mulrain L."/>
            <person name="Navidi A."/>
            <person name="Naylor J."/>
            <person name="Negash T."/>
            <person name="Nguyen T."/>
            <person name="Nguyen N."/>
            <person name="Nicol R."/>
            <person name="Norbu C."/>
            <person name="Norbu N."/>
            <person name="Novod N."/>
            <person name="O'Neill B."/>
            <person name="Osman S."/>
            <person name="Markiewicz E."/>
            <person name="Oyono O.L."/>
            <person name="Patti C."/>
            <person name="Phunkhang P."/>
            <person name="Pierre F."/>
            <person name="Priest M."/>
            <person name="Raghuraman S."/>
            <person name="Rege F."/>
            <person name="Reyes R."/>
            <person name="Rise C."/>
            <person name="Rogov P."/>
            <person name="Ross K."/>
            <person name="Ryan E."/>
            <person name="Settipalli S."/>
            <person name="Shea T."/>
            <person name="Sherpa N."/>
            <person name="Shi L."/>
            <person name="Shih D."/>
            <person name="Sparrow T."/>
            <person name="Spaulding J."/>
            <person name="Stalker J."/>
            <person name="Stange-Thomann N."/>
            <person name="Stavropoulos S."/>
            <person name="Stone C."/>
            <person name="Strader C."/>
            <person name="Tesfaye S."/>
            <person name="Thomson T."/>
            <person name="Thoulutsang Y."/>
            <person name="Thoulutsang D."/>
            <person name="Topham K."/>
            <person name="Topping I."/>
            <person name="Tsamla T."/>
            <person name="Vassiliev H."/>
            <person name="Vo A."/>
            <person name="Wangchuk T."/>
            <person name="Wangdi T."/>
            <person name="Weiand M."/>
            <person name="Wilkinson J."/>
            <person name="Wilson A."/>
            <person name="Yadav S."/>
            <person name="Young G."/>
            <person name="Yu Q."/>
            <person name="Zembek L."/>
            <person name="Zhong D."/>
            <person name="Zimmer A."/>
            <person name="Zwirko Z."/>
            <person name="Jaffe D.B."/>
            <person name="Alvarez P."/>
            <person name="Brockman W."/>
            <person name="Butler J."/>
            <person name="Chin C."/>
            <person name="Gnerre S."/>
            <person name="Grabherr M."/>
            <person name="Kleber M."/>
            <person name="Mauceli E."/>
            <person name="MacCallum I."/>
        </authorList>
    </citation>
    <scope>NUCLEOTIDE SEQUENCE [LARGE SCALE GENOMIC DNA]</scope>
    <source>
        <strain evidence="2 3">TSC#14021-0224.01</strain>
    </source>
</reference>
<evidence type="ECO:0000256" key="1">
    <source>
        <dbReference type="SAM" id="SignalP"/>
    </source>
</evidence>
<organism evidence="2 3">
    <name type="scientific">Drosophila erecta</name>
    <name type="common">Fruit fly</name>
    <dbReference type="NCBI Taxonomy" id="7220"/>
    <lineage>
        <taxon>Eukaryota</taxon>
        <taxon>Metazoa</taxon>
        <taxon>Ecdysozoa</taxon>
        <taxon>Arthropoda</taxon>
        <taxon>Hexapoda</taxon>
        <taxon>Insecta</taxon>
        <taxon>Pterygota</taxon>
        <taxon>Neoptera</taxon>
        <taxon>Endopterygota</taxon>
        <taxon>Diptera</taxon>
        <taxon>Brachycera</taxon>
        <taxon>Muscomorpha</taxon>
        <taxon>Ephydroidea</taxon>
        <taxon>Drosophilidae</taxon>
        <taxon>Drosophila</taxon>
        <taxon>Sophophora</taxon>
    </lineage>
</organism>
<evidence type="ECO:0000313" key="3">
    <source>
        <dbReference type="Proteomes" id="UP000008711"/>
    </source>
</evidence>
<gene>
    <name evidence="2" type="primary">Dere\GG26768</name>
    <name evidence="2" type="synonym">GG26768</name>
    <name evidence="2" type="ORF">Dere_GG26768</name>
</gene>
<feature type="signal peptide" evidence="1">
    <location>
        <begin position="1"/>
        <end position="21"/>
    </location>
</feature>
<dbReference type="AlphaFoldDB" id="A0A0Q5U6A1"/>
<reference evidence="2 3" key="2">
    <citation type="journal article" date="2008" name="Bioinformatics">
        <title>Assembly reconciliation.</title>
        <authorList>
            <person name="Zimin A.V."/>
            <person name="Smith D.R."/>
            <person name="Sutton G."/>
            <person name="Yorke J.A."/>
        </authorList>
    </citation>
    <scope>NUCLEOTIDE SEQUENCE [LARGE SCALE GENOMIC DNA]</scope>
    <source>
        <strain evidence="2 3">TSC#14021-0224.01</strain>
    </source>
</reference>
<proteinExistence type="predicted"/>
<dbReference type="Proteomes" id="UP000008711">
    <property type="component" value="Unassembled WGS sequence"/>
</dbReference>
<keyword evidence="3" id="KW-1185">Reference proteome</keyword>
<dbReference type="EMBL" id="CH954178">
    <property type="protein sequence ID" value="KQS44427.1"/>
    <property type="molecule type" value="Genomic_DNA"/>
</dbReference>
<evidence type="ECO:0008006" key="4">
    <source>
        <dbReference type="Google" id="ProtNLM"/>
    </source>
</evidence>
<name>A0A0Q5U6A1_DROER</name>
<keyword evidence="1" id="KW-0732">Signal</keyword>
<sequence length="222" mass="25186">MHDVIISLLLAIVTASQQSFTLEIGSMQLYCPLIPYSYAHLELLCKGVYSADLYLKYKDGLTSVDAPYKIFYYNQDGYYVLFVSLNDSPVQRCNSTIQLDDELHFFCGVSRSPLIVLGSQFFCHKDLMSYVDDLLYACTKPGDLRFFNVEWKGVATIHYAAKSESKNGSASGILGFETWLVCLVLLQIFKLLSFNRFEIHVSYQFLKQNAAVLHVRAPLHSS</sequence>
<dbReference type="OrthoDB" id="7861146at2759"/>
<dbReference type="KEGG" id="der:26526592"/>
<protein>
    <recommendedName>
        <fullName evidence="4">Methuselah N-terminal domain-containing protein</fullName>
    </recommendedName>
</protein>